<organism evidence="3 4">
    <name type="scientific">Rhodocista pekingensis</name>
    <dbReference type="NCBI Taxonomy" id="201185"/>
    <lineage>
        <taxon>Bacteria</taxon>
        <taxon>Pseudomonadati</taxon>
        <taxon>Pseudomonadota</taxon>
        <taxon>Alphaproteobacteria</taxon>
        <taxon>Rhodospirillales</taxon>
        <taxon>Azospirillaceae</taxon>
        <taxon>Rhodocista</taxon>
    </lineage>
</organism>
<dbReference type="SUPFAM" id="SSF81593">
    <property type="entry name" value="Nucleotidyltransferase substrate binding subunit/domain"/>
    <property type="match status" value="1"/>
</dbReference>
<feature type="domain" description="HEPN" evidence="2">
    <location>
        <begin position="10"/>
        <end position="115"/>
    </location>
</feature>
<proteinExistence type="predicted"/>
<evidence type="ECO:0000256" key="1">
    <source>
        <dbReference type="SAM" id="MobiDB-lite"/>
    </source>
</evidence>
<dbReference type="Proteomes" id="UP001596456">
    <property type="component" value="Unassembled WGS sequence"/>
</dbReference>
<evidence type="ECO:0000313" key="4">
    <source>
        <dbReference type="Proteomes" id="UP001596456"/>
    </source>
</evidence>
<dbReference type="InterPro" id="IPR007842">
    <property type="entry name" value="HEPN_dom"/>
</dbReference>
<evidence type="ECO:0000313" key="3">
    <source>
        <dbReference type="EMBL" id="MFC7333868.1"/>
    </source>
</evidence>
<dbReference type="EMBL" id="JBHTCM010000010">
    <property type="protein sequence ID" value="MFC7333868.1"/>
    <property type="molecule type" value="Genomic_DNA"/>
</dbReference>
<feature type="region of interest" description="Disordered" evidence="1">
    <location>
        <begin position="132"/>
        <end position="152"/>
    </location>
</feature>
<dbReference type="SMART" id="SM00748">
    <property type="entry name" value="HEPN"/>
    <property type="match status" value="1"/>
</dbReference>
<dbReference type="Gene3D" id="1.20.120.330">
    <property type="entry name" value="Nucleotidyltransferases domain 2"/>
    <property type="match status" value="1"/>
</dbReference>
<comment type="caution">
    <text evidence="3">The sequence shown here is derived from an EMBL/GenBank/DDBJ whole genome shotgun (WGS) entry which is preliminary data.</text>
</comment>
<gene>
    <name evidence="3" type="ORF">ACFQPS_11905</name>
</gene>
<reference evidence="4" key="1">
    <citation type="journal article" date="2019" name="Int. J. Syst. Evol. Microbiol.">
        <title>The Global Catalogue of Microorganisms (GCM) 10K type strain sequencing project: providing services to taxonomists for standard genome sequencing and annotation.</title>
        <authorList>
            <consortium name="The Broad Institute Genomics Platform"/>
            <consortium name="The Broad Institute Genome Sequencing Center for Infectious Disease"/>
            <person name="Wu L."/>
            <person name="Ma J."/>
        </authorList>
    </citation>
    <scope>NUCLEOTIDE SEQUENCE [LARGE SCALE GENOMIC DNA]</scope>
    <source>
        <strain evidence="4">CGMCC 1.16275</strain>
    </source>
</reference>
<accession>A0ABW2KXL7</accession>
<name>A0ABW2KXL7_9PROT</name>
<keyword evidence="4" id="KW-1185">Reference proteome</keyword>
<dbReference type="Pfam" id="PF05168">
    <property type="entry name" value="HEPN"/>
    <property type="match status" value="1"/>
</dbReference>
<dbReference type="RefSeq" id="WP_377359225.1">
    <property type="nucleotide sequence ID" value="NZ_JBHTCM010000010.1"/>
</dbReference>
<evidence type="ECO:0000259" key="2">
    <source>
        <dbReference type="SMART" id="SM00748"/>
    </source>
</evidence>
<protein>
    <submittedName>
        <fullName evidence="3">HEPN domain-containing protein</fullName>
    </submittedName>
</protein>
<sequence>MRRERVGSLLALAADDLAAAETLLEGHPRQAAFLIEQAAEKLLKAVLAAEGIAHRPSHQIGALAALLPLGHRWRADLAAFDEFSSYATATRYPTAGGGMPPAPDGAELREDLARVRALAGPLAAWCRQRVDGASSDAGPDTGGPLSAGPSGR</sequence>